<dbReference type="Pfam" id="PF02798">
    <property type="entry name" value="GST_N"/>
    <property type="match status" value="1"/>
</dbReference>
<proteinExistence type="inferred from homology"/>
<comment type="similarity">
    <text evidence="2">Belongs to the GST superfamily.</text>
</comment>
<dbReference type="PANTHER" id="PTHR43969:SF9">
    <property type="entry name" value="GLUTATHIONE S TRANSFERASE D10, ISOFORM A-RELATED"/>
    <property type="match status" value="1"/>
</dbReference>
<comment type="caution">
    <text evidence="5">The sequence shown here is derived from an EMBL/GenBank/DDBJ whole genome shotgun (WGS) entry which is preliminary data.</text>
</comment>
<dbReference type="InterPro" id="IPR010987">
    <property type="entry name" value="Glutathione-S-Trfase_C-like"/>
</dbReference>
<protein>
    <submittedName>
        <fullName evidence="5">Glutathione S-transferase 1: isoform D-like protein</fullName>
    </submittedName>
</protein>
<evidence type="ECO:0000313" key="6">
    <source>
        <dbReference type="Proteomes" id="UP000288716"/>
    </source>
</evidence>
<dbReference type="InterPro" id="IPR040079">
    <property type="entry name" value="Glutathione_S-Trfase"/>
</dbReference>
<dbReference type="CDD" id="cd03177">
    <property type="entry name" value="GST_C_Delta_Epsilon"/>
    <property type="match status" value="1"/>
</dbReference>
<feature type="domain" description="GST C-terminal" evidence="4">
    <location>
        <begin position="107"/>
        <end position="227"/>
    </location>
</feature>
<dbReference type="STRING" id="299467.A0A443S4T6"/>
<feature type="domain" description="GST N-terminal" evidence="3">
    <location>
        <begin position="19"/>
        <end position="101"/>
    </location>
</feature>
<evidence type="ECO:0000313" key="5">
    <source>
        <dbReference type="EMBL" id="RWS22568.1"/>
    </source>
</evidence>
<evidence type="ECO:0000259" key="4">
    <source>
        <dbReference type="PROSITE" id="PS50405"/>
    </source>
</evidence>
<dbReference type="EMBL" id="NCKV01008437">
    <property type="protein sequence ID" value="RWS22568.1"/>
    <property type="molecule type" value="Genomic_DNA"/>
</dbReference>
<evidence type="ECO:0000256" key="1">
    <source>
        <dbReference type="ARBA" id="ARBA00011738"/>
    </source>
</evidence>
<feature type="non-terminal residue" evidence="5">
    <location>
        <position position="1"/>
    </location>
</feature>
<evidence type="ECO:0000256" key="2">
    <source>
        <dbReference type="RuleBase" id="RU003494"/>
    </source>
</evidence>
<dbReference type="GO" id="GO:0004364">
    <property type="term" value="F:glutathione transferase activity"/>
    <property type="evidence" value="ECO:0007669"/>
    <property type="project" value="TreeGrafter"/>
</dbReference>
<dbReference type="PROSITE" id="PS50404">
    <property type="entry name" value="GST_NTER"/>
    <property type="match status" value="1"/>
</dbReference>
<name>A0A443S4T6_9ACAR</name>
<dbReference type="InterPro" id="IPR036249">
    <property type="entry name" value="Thioredoxin-like_sf"/>
</dbReference>
<dbReference type="CDD" id="cd03045">
    <property type="entry name" value="GST_N_Delta_Epsilon"/>
    <property type="match status" value="1"/>
</dbReference>
<dbReference type="InterPro" id="IPR036282">
    <property type="entry name" value="Glutathione-S-Trfase_C_sf"/>
</dbReference>
<dbReference type="FunFam" id="3.40.30.10:FF:000034">
    <property type="entry name" value="glutathione S-transferase 1"/>
    <property type="match status" value="1"/>
</dbReference>
<dbReference type="SUPFAM" id="SSF52833">
    <property type="entry name" value="Thioredoxin-like"/>
    <property type="match status" value="1"/>
</dbReference>
<dbReference type="SUPFAM" id="SSF47616">
    <property type="entry name" value="GST C-terminal domain-like"/>
    <property type="match status" value="1"/>
</dbReference>
<dbReference type="InterPro" id="IPR004046">
    <property type="entry name" value="GST_C"/>
</dbReference>
<dbReference type="InterPro" id="IPR004045">
    <property type="entry name" value="Glutathione_S-Trfase_N"/>
</dbReference>
<dbReference type="Pfam" id="PF00043">
    <property type="entry name" value="GST_C"/>
    <property type="match status" value="1"/>
</dbReference>
<dbReference type="SFLD" id="SFLDG00358">
    <property type="entry name" value="Main_(cytGST)"/>
    <property type="match status" value="1"/>
</dbReference>
<dbReference type="VEuPathDB" id="VectorBase:LDEU009472"/>
<dbReference type="OrthoDB" id="6491150at2759"/>
<dbReference type="Gene3D" id="3.40.30.10">
    <property type="entry name" value="Glutaredoxin"/>
    <property type="match status" value="1"/>
</dbReference>
<dbReference type="SFLD" id="SFLDG01153">
    <property type="entry name" value="Main.4:_Theta-like"/>
    <property type="match status" value="1"/>
</dbReference>
<dbReference type="Proteomes" id="UP000288716">
    <property type="component" value="Unassembled WGS sequence"/>
</dbReference>
<accession>A0A443S4T6</accession>
<evidence type="ECO:0000259" key="3">
    <source>
        <dbReference type="PROSITE" id="PS50404"/>
    </source>
</evidence>
<dbReference type="Gene3D" id="1.20.1050.10">
    <property type="match status" value="1"/>
</dbReference>
<dbReference type="FunFam" id="1.20.1050.10:FF:000007">
    <property type="entry name" value="Glutathione S-transferase 1-1"/>
    <property type="match status" value="1"/>
</dbReference>
<keyword evidence="5" id="KW-0808">Transferase</keyword>
<gene>
    <name evidence="5" type="ORF">B4U80_06867</name>
</gene>
<dbReference type="SFLD" id="SFLDS00019">
    <property type="entry name" value="Glutathione_Transferase_(cytos"/>
    <property type="match status" value="1"/>
</dbReference>
<dbReference type="GO" id="GO:0006749">
    <property type="term" value="P:glutathione metabolic process"/>
    <property type="evidence" value="ECO:0007669"/>
    <property type="project" value="TreeGrafter"/>
</dbReference>
<dbReference type="PANTHER" id="PTHR43969">
    <property type="entry name" value="GLUTATHIONE S TRANSFERASE D10, ISOFORM A-RELATED"/>
    <property type="match status" value="1"/>
</dbReference>
<comment type="subunit">
    <text evidence="1">Homodimer.</text>
</comment>
<dbReference type="PROSITE" id="PS50405">
    <property type="entry name" value="GST_CTER"/>
    <property type="match status" value="1"/>
</dbReference>
<keyword evidence="6" id="KW-1185">Reference proteome</keyword>
<sequence length="236" mass="27378">KTFADKNFHILLCLISLKMGIELYSMVMSMPCRAVLMTAKLINVSLDIKPVDLSKQEQLTNENLIKINPQKCIPTMNDNGFVLWESRAIMRYLIDKYAENNELYPRDVNKRAKIDQLLDFDLGTLDKFQRLFLQPLLFGKPMNREYEANFRNSLKLLDIFVSNKKFVTSDTLTLADISIIASLSFAEACEFDFSGYVNVVKWMKRVKEGIACFDEINKTAMQNFTMLIRERKKSIK</sequence>
<dbReference type="AlphaFoldDB" id="A0A443S4T6"/>
<reference evidence="5 6" key="1">
    <citation type="journal article" date="2018" name="Gigascience">
        <title>Genomes of trombidid mites reveal novel predicted allergens and laterally-transferred genes associated with secondary metabolism.</title>
        <authorList>
            <person name="Dong X."/>
            <person name="Chaisiri K."/>
            <person name="Xia D."/>
            <person name="Armstrong S.D."/>
            <person name="Fang Y."/>
            <person name="Donnelly M.J."/>
            <person name="Kadowaki T."/>
            <person name="McGarry J.W."/>
            <person name="Darby A.C."/>
            <person name="Makepeace B.L."/>
        </authorList>
    </citation>
    <scope>NUCLEOTIDE SEQUENCE [LARGE SCALE GENOMIC DNA]</scope>
    <source>
        <strain evidence="5">UoL-UT</strain>
    </source>
</reference>
<organism evidence="5 6">
    <name type="scientific">Leptotrombidium deliense</name>
    <dbReference type="NCBI Taxonomy" id="299467"/>
    <lineage>
        <taxon>Eukaryota</taxon>
        <taxon>Metazoa</taxon>
        <taxon>Ecdysozoa</taxon>
        <taxon>Arthropoda</taxon>
        <taxon>Chelicerata</taxon>
        <taxon>Arachnida</taxon>
        <taxon>Acari</taxon>
        <taxon>Acariformes</taxon>
        <taxon>Trombidiformes</taxon>
        <taxon>Prostigmata</taxon>
        <taxon>Anystina</taxon>
        <taxon>Parasitengona</taxon>
        <taxon>Trombiculoidea</taxon>
        <taxon>Trombiculidae</taxon>
        <taxon>Leptotrombidium</taxon>
    </lineage>
</organism>